<name>A0A2M7BTJ7_9BACT</name>
<evidence type="ECO:0000313" key="3">
    <source>
        <dbReference type="Proteomes" id="UP000230119"/>
    </source>
</evidence>
<keyword evidence="1" id="KW-0472">Membrane</keyword>
<dbReference type="Proteomes" id="UP000230119">
    <property type="component" value="Unassembled WGS sequence"/>
</dbReference>
<keyword evidence="1" id="KW-1133">Transmembrane helix</keyword>
<gene>
    <name evidence="2" type="ORF">COS52_00755</name>
</gene>
<comment type="caution">
    <text evidence="2">The sequence shown here is derived from an EMBL/GenBank/DDBJ whole genome shotgun (WGS) entry which is preliminary data.</text>
</comment>
<sequence length="72" mass="8662">MPKKTRLQKLRNQARNLDQSAVVQTLVKDEEFFSADPVFKKDMVKSIFFAVLITAFEIALYFIYYLRVWERR</sequence>
<organism evidence="2 3">
    <name type="scientific">Candidatus Roizmanbacteria bacterium CG03_land_8_20_14_0_80_39_12</name>
    <dbReference type="NCBI Taxonomy" id="1974847"/>
    <lineage>
        <taxon>Bacteria</taxon>
        <taxon>Candidatus Roizmaniibacteriota</taxon>
    </lineage>
</organism>
<evidence type="ECO:0000256" key="1">
    <source>
        <dbReference type="SAM" id="Phobius"/>
    </source>
</evidence>
<evidence type="ECO:0000313" key="2">
    <source>
        <dbReference type="EMBL" id="PIV08805.1"/>
    </source>
</evidence>
<reference evidence="3" key="1">
    <citation type="submission" date="2017-09" db="EMBL/GenBank/DDBJ databases">
        <title>Depth-based differentiation of microbial function through sediment-hosted aquifers and enrichment of novel symbionts in the deep terrestrial subsurface.</title>
        <authorList>
            <person name="Probst A.J."/>
            <person name="Ladd B."/>
            <person name="Jarett J.K."/>
            <person name="Geller-Mcgrath D.E."/>
            <person name="Sieber C.M.K."/>
            <person name="Emerson J.B."/>
            <person name="Anantharaman K."/>
            <person name="Thomas B.C."/>
            <person name="Malmstrom R."/>
            <person name="Stieglmeier M."/>
            <person name="Klingl A."/>
            <person name="Woyke T."/>
            <person name="Ryan C.M."/>
            <person name="Banfield J.F."/>
        </authorList>
    </citation>
    <scope>NUCLEOTIDE SEQUENCE [LARGE SCALE GENOMIC DNA]</scope>
</reference>
<accession>A0A2M7BTJ7</accession>
<keyword evidence="1" id="KW-0812">Transmembrane</keyword>
<dbReference type="AlphaFoldDB" id="A0A2M7BTJ7"/>
<dbReference type="EMBL" id="PEVA01000032">
    <property type="protein sequence ID" value="PIV08805.1"/>
    <property type="molecule type" value="Genomic_DNA"/>
</dbReference>
<proteinExistence type="predicted"/>
<protein>
    <submittedName>
        <fullName evidence="2">Uncharacterized protein</fullName>
    </submittedName>
</protein>
<feature type="transmembrane region" description="Helical" evidence="1">
    <location>
        <begin position="47"/>
        <end position="66"/>
    </location>
</feature>